<dbReference type="Proteomes" id="UP001207468">
    <property type="component" value="Unassembled WGS sequence"/>
</dbReference>
<comment type="caution">
    <text evidence="1">The sequence shown here is derived from an EMBL/GenBank/DDBJ whole genome shotgun (WGS) entry which is preliminary data.</text>
</comment>
<dbReference type="EMBL" id="JAGFNK010000246">
    <property type="protein sequence ID" value="KAI9455745.1"/>
    <property type="molecule type" value="Genomic_DNA"/>
</dbReference>
<proteinExistence type="predicted"/>
<keyword evidence="2" id="KW-1185">Reference proteome</keyword>
<organism evidence="1 2">
    <name type="scientific">Russula earlei</name>
    <dbReference type="NCBI Taxonomy" id="71964"/>
    <lineage>
        <taxon>Eukaryota</taxon>
        <taxon>Fungi</taxon>
        <taxon>Dikarya</taxon>
        <taxon>Basidiomycota</taxon>
        <taxon>Agaricomycotina</taxon>
        <taxon>Agaricomycetes</taxon>
        <taxon>Russulales</taxon>
        <taxon>Russulaceae</taxon>
        <taxon>Russula</taxon>
    </lineage>
</organism>
<reference evidence="1" key="1">
    <citation type="submission" date="2021-03" db="EMBL/GenBank/DDBJ databases">
        <title>Evolutionary priming and transition to the ectomycorrhizal habit in an iconic lineage of mushroom-forming fungi: is preadaptation a requirement?</title>
        <authorList>
            <consortium name="DOE Joint Genome Institute"/>
            <person name="Looney B.P."/>
            <person name="Miyauchi S."/>
            <person name="Morin E."/>
            <person name="Drula E."/>
            <person name="Courty P.E."/>
            <person name="Chicoki N."/>
            <person name="Fauchery L."/>
            <person name="Kohler A."/>
            <person name="Kuo A."/>
            <person name="LaButti K."/>
            <person name="Pangilinan J."/>
            <person name="Lipzen A."/>
            <person name="Riley R."/>
            <person name="Andreopoulos W."/>
            <person name="He G."/>
            <person name="Johnson J."/>
            <person name="Barry K.W."/>
            <person name="Grigoriev I.V."/>
            <person name="Nagy L."/>
            <person name="Hibbett D."/>
            <person name="Henrissat B."/>
            <person name="Matheny P.B."/>
            <person name="Labbe J."/>
            <person name="Martin A.F."/>
        </authorList>
    </citation>
    <scope>NUCLEOTIDE SEQUENCE</scope>
    <source>
        <strain evidence="1">BPL698</strain>
    </source>
</reference>
<protein>
    <submittedName>
        <fullName evidence="1">Uncharacterized protein</fullName>
    </submittedName>
</protein>
<evidence type="ECO:0000313" key="2">
    <source>
        <dbReference type="Proteomes" id="UP001207468"/>
    </source>
</evidence>
<gene>
    <name evidence="1" type="ORF">F5148DRAFT_1324664</name>
</gene>
<accession>A0ACC0U1S0</accession>
<name>A0ACC0U1S0_9AGAM</name>
<sequence length="163" mass="18550">MEDSQLICKEKSVPLPRTKQPILPRKVNITPASMLGLSIRDELYNGNKFGIEPGFAPGSERHANTSDFMTRHVTESSDAWQESVVVKEGNTWAQFQIDLEGYKIVQLIHEVELVKQLSHPNIIKFVIRLITESHPQQWHARRVLSQAIPYALSVFLSSLFDLT</sequence>
<evidence type="ECO:0000313" key="1">
    <source>
        <dbReference type="EMBL" id="KAI9455745.1"/>
    </source>
</evidence>